<evidence type="ECO:0000256" key="2">
    <source>
        <dbReference type="ARBA" id="ARBA00008773"/>
    </source>
</evidence>
<dbReference type="GO" id="GO:0071555">
    <property type="term" value="P:cell wall organization"/>
    <property type="evidence" value="ECO:0007669"/>
    <property type="project" value="UniProtKB-KW"/>
</dbReference>
<keyword evidence="12" id="KW-1185">Reference proteome</keyword>
<dbReference type="GO" id="GO:0009277">
    <property type="term" value="C:fungal-type cell wall"/>
    <property type="evidence" value="ECO:0007669"/>
    <property type="project" value="UniProtKB-ARBA"/>
</dbReference>
<evidence type="ECO:0000256" key="9">
    <source>
        <dbReference type="ARBA" id="ARBA00023316"/>
    </source>
</evidence>
<dbReference type="Proteomes" id="UP000182334">
    <property type="component" value="Chromosome IV"/>
</dbReference>
<evidence type="ECO:0000256" key="5">
    <source>
        <dbReference type="ARBA" id="ARBA00022729"/>
    </source>
</evidence>
<feature type="signal peptide" evidence="10">
    <location>
        <begin position="1"/>
        <end position="17"/>
    </location>
</feature>
<evidence type="ECO:0000256" key="1">
    <source>
        <dbReference type="ARBA" id="ARBA00004191"/>
    </source>
</evidence>
<feature type="chain" id="PRO_5012046617" evidence="10">
    <location>
        <begin position="18"/>
        <end position="357"/>
    </location>
</feature>
<sequence length="357" mass="37090">MLFKSLVKAAMVASAIASPVQHHQHHQHEKKAVVTHTVVVTVGAGDDAVVSTLPVVSIATPSSVTVSSQTVANGAIPSTVTSASASKATSASSSPSSSSGSFSGAAKGITYSPYNADGSCKSSSDVASDIAKLLEFEVIRLYGVDCNQVENVLPALGDTQKLFAGIYFVNDISGGVSTLAAAVKANGGWDRVHTVSIGNELVNNGEATVSQIKSYVAQGRSALTAAGYTGPVVSVDTFIAVINNPELCEYSDYMAVNAHAFFDGYVAAEDAGDWVLLQIERVATACSSKSVFITETGWPTRGDSNGVAVPSSENQLAALASISEKCGNDVTFFNAYNDLWKADGAYNAEKYWGIYSN</sequence>
<dbReference type="SUPFAM" id="SSF51445">
    <property type="entry name" value="(Trans)glycosidases"/>
    <property type="match status" value="1"/>
</dbReference>
<comment type="similarity">
    <text evidence="2">Belongs to the glycosyl hydrolase 17 family.</text>
</comment>
<organism evidence="11 12">
    <name type="scientific">Sungouiella intermedia</name>
    <dbReference type="NCBI Taxonomy" id="45354"/>
    <lineage>
        <taxon>Eukaryota</taxon>
        <taxon>Fungi</taxon>
        <taxon>Dikarya</taxon>
        <taxon>Ascomycota</taxon>
        <taxon>Saccharomycotina</taxon>
        <taxon>Pichiomycetes</taxon>
        <taxon>Metschnikowiaceae</taxon>
        <taxon>Sungouiella</taxon>
    </lineage>
</organism>
<evidence type="ECO:0000256" key="10">
    <source>
        <dbReference type="SAM" id="SignalP"/>
    </source>
</evidence>
<protein>
    <submittedName>
        <fullName evidence="11">CIC11C00000002457</fullName>
    </submittedName>
</protein>
<keyword evidence="6" id="KW-0378">Hydrolase</keyword>
<dbReference type="STRING" id="45354.A0A1L0BSN7"/>
<keyword evidence="8" id="KW-0326">Glycosidase</keyword>
<keyword evidence="7" id="KW-0325">Glycoprotein</keyword>
<dbReference type="PANTHER" id="PTHR16631">
    <property type="entry name" value="GLUCAN 1,3-BETA-GLUCOSIDASE"/>
    <property type="match status" value="1"/>
</dbReference>
<reference evidence="11 12" key="1">
    <citation type="submission" date="2016-10" db="EMBL/GenBank/DDBJ databases">
        <authorList>
            <person name="de Groot N.N."/>
        </authorList>
    </citation>
    <scope>NUCLEOTIDE SEQUENCE [LARGE SCALE GENOMIC DNA]</scope>
    <source>
        <strain evidence="11 12">CBS 141442</strain>
    </source>
</reference>
<name>A0A1L0BSN7_9ASCO</name>
<evidence type="ECO:0000313" key="12">
    <source>
        <dbReference type="Proteomes" id="UP000182334"/>
    </source>
</evidence>
<dbReference type="EMBL" id="LT635759">
    <property type="protein sequence ID" value="SGZ54275.1"/>
    <property type="molecule type" value="Genomic_DNA"/>
</dbReference>
<dbReference type="GO" id="GO:0009986">
    <property type="term" value="C:cell surface"/>
    <property type="evidence" value="ECO:0007669"/>
    <property type="project" value="TreeGrafter"/>
</dbReference>
<dbReference type="InterPro" id="IPR017853">
    <property type="entry name" value="GH"/>
</dbReference>
<keyword evidence="5 10" id="KW-0732">Signal</keyword>
<proteinExistence type="inferred from homology"/>
<keyword evidence="9" id="KW-0961">Cell wall biogenesis/degradation</keyword>
<dbReference type="AlphaFoldDB" id="A0A1L0BSN7"/>
<evidence type="ECO:0000256" key="8">
    <source>
        <dbReference type="ARBA" id="ARBA00023295"/>
    </source>
</evidence>
<evidence type="ECO:0000256" key="3">
    <source>
        <dbReference type="ARBA" id="ARBA00022512"/>
    </source>
</evidence>
<evidence type="ECO:0000256" key="7">
    <source>
        <dbReference type="ARBA" id="ARBA00023180"/>
    </source>
</evidence>
<dbReference type="OrthoDB" id="941679at2759"/>
<dbReference type="FunFam" id="3.20.20.80:FF:000111">
    <property type="entry name" value="Soluble cell wall protein"/>
    <property type="match status" value="1"/>
</dbReference>
<gene>
    <name evidence="11" type="ORF">SAMEA4029010_CIC11G00000002457</name>
</gene>
<dbReference type="Gene3D" id="3.20.20.80">
    <property type="entry name" value="Glycosidases"/>
    <property type="match status" value="1"/>
</dbReference>
<accession>A0A1L0BSN7</accession>
<dbReference type="GO" id="GO:0005576">
    <property type="term" value="C:extracellular region"/>
    <property type="evidence" value="ECO:0007669"/>
    <property type="project" value="TreeGrafter"/>
</dbReference>
<comment type="subcellular location">
    <subcellularLocation>
        <location evidence="1">Secreted</location>
        <location evidence="1">Cell wall</location>
    </subcellularLocation>
</comment>
<dbReference type="InterPro" id="IPR050732">
    <property type="entry name" value="Beta-glucan_modifiers"/>
</dbReference>
<dbReference type="GO" id="GO:0042973">
    <property type="term" value="F:glucan endo-1,3-beta-D-glucosidase activity"/>
    <property type="evidence" value="ECO:0007669"/>
    <property type="project" value="TreeGrafter"/>
</dbReference>
<keyword evidence="4" id="KW-0964">Secreted</keyword>
<evidence type="ECO:0000256" key="6">
    <source>
        <dbReference type="ARBA" id="ARBA00022801"/>
    </source>
</evidence>
<keyword evidence="3" id="KW-0134">Cell wall</keyword>
<dbReference type="PANTHER" id="PTHR16631:SF14">
    <property type="entry name" value="FAMILY 17 GLUCOSIDASE SCW10-RELATED"/>
    <property type="match status" value="1"/>
</dbReference>
<evidence type="ECO:0000256" key="4">
    <source>
        <dbReference type="ARBA" id="ARBA00022525"/>
    </source>
</evidence>
<evidence type="ECO:0000313" key="11">
    <source>
        <dbReference type="EMBL" id="SGZ54275.1"/>
    </source>
</evidence>